<feature type="region of interest" description="NMP" evidence="5">
    <location>
        <begin position="30"/>
        <end position="59"/>
    </location>
</feature>
<comment type="similarity">
    <text evidence="5 6">Belongs to the adenylate kinase family.</text>
</comment>
<keyword evidence="2 5" id="KW-0545">Nucleotide biosynthesis</keyword>
<feature type="binding site" evidence="5">
    <location>
        <position position="146"/>
    </location>
    <ligand>
        <name>Zn(2+)</name>
        <dbReference type="ChEBI" id="CHEBI:29105"/>
        <note>structural</note>
    </ligand>
</feature>
<comment type="caution">
    <text evidence="5">Lacks conserved residue(s) required for the propagation of feature annotation.</text>
</comment>
<evidence type="ECO:0000256" key="6">
    <source>
        <dbReference type="RuleBase" id="RU003330"/>
    </source>
</evidence>
<dbReference type="InterPro" id="IPR007862">
    <property type="entry name" value="Adenylate_kinase_lid-dom"/>
</dbReference>
<evidence type="ECO:0000256" key="2">
    <source>
        <dbReference type="ARBA" id="ARBA00022727"/>
    </source>
</evidence>
<dbReference type="NCBIfam" id="NF011100">
    <property type="entry name" value="PRK14527.1"/>
    <property type="match status" value="1"/>
</dbReference>
<sequence>MKLILLGAPGSGKGTMAQKLTTTLNIPQISTGDIFRKNLKEETPLGLQVKSIMARGALVPDEITIEIVKNRLAEEDCANGYILDGFPRSLAQAAALETFQDIDFAVNLDVDKETVVKRLSGRRFCPDCNGTYHISTLEQETVCPHCGGKLIIRADDAEETVRERQRVYETTTLPLLEFYKDRGKLITVDGDGTVDEVYDRILSVLKK</sequence>
<dbReference type="Pfam" id="PF05191">
    <property type="entry name" value="ADK_lid"/>
    <property type="match status" value="1"/>
</dbReference>
<comment type="function">
    <text evidence="5">Catalyzes the reversible transfer of the terminal phosphate group between ATP and AMP. Plays an important role in cellular energy homeostasis and in adenine nucleotide metabolism.</text>
</comment>
<feature type="binding site" evidence="5">
    <location>
        <position position="128"/>
    </location>
    <ligand>
        <name>Zn(2+)</name>
        <dbReference type="ChEBI" id="CHEBI:29105"/>
        <note>structural</note>
    </ligand>
</feature>
<dbReference type="EMBL" id="DVHL01000027">
    <property type="protein sequence ID" value="HIR65859.1"/>
    <property type="molecule type" value="Genomic_DNA"/>
</dbReference>
<feature type="binding site" evidence="5">
    <location>
        <position position="164"/>
    </location>
    <ligand>
        <name>AMP</name>
        <dbReference type="ChEBI" id="CHEBI:456215"/>
    </ligand>
</feature>
<accession>A0A9D1E3Z3</accession>
<dbReference type="InterPro" id="IPR027417">
    <property type="entry name" value="P-loop_NTPase"/>
</dbReference>
<feature type="binding site" evidence="5">
    <location>
        <position position="192"/>
    </location>
    <ligand>
        <name>ATP</name>
        <dbReference type="ChEBI" id="CHEBI:30616"/>
    </ligand>
</feature>
<comment type="domain">
    <text evidence="5">Consists of three domains, a large central CORE domain and two small peripheral domains, NMPbind and LID, which undergo movements during catalysis. The LID domain closes over the site of phosphoryl transfer upon ATP binding. Assembling and dissambling the active center during each catalytic cycle provides an effective means to prevent ATP hydrolysis. Some bacteria have evolved a zinc-coordinating structure that stabilizes the LID domain.</text>
</comment>
<dbReference type="PANTHER" id="PTHR23359">
    <property type="entry name" value="NUCLEOTIDE KINASE"/>
    <property type="match status" value="1"/>
</dbReference>
<name>A0A9D1E3Z3_9BACT</name>
<keyword evidence="4 5" id="KW-0418">Kinase</keyword>
<keyword evidence="5" id="KW-0862">Zinc</keyword>
<evidence type="ECO:0000313" key="10">
    <source>
        <dbReference type="Proteomes" id="UP000824200"/>
    </source>
</evidence>
<feature type="domain" description="Adenylate kinase active site lid" evidence="8">
    <location>
        <begin position="122"/>
        <end position="155"/>
    </location>
</feature>
<reference evidence="9" key="2">
    <citation type="journal article" date="2021" name="PeerJ">
        <title>Extensive microbial diversity within the chicken gut microbiome revealed by metagenomics and culture.</title>
        <authorList>
            <person name="Gilroy R."/>
            <person name="Ravi A."/>
            <person name="Getino M."/>
            <person name="Pursley I."/>
            <person name="Horton D.L."/>
            <person name="Alikhan N.F."/>
            <person name="Baker D."/>
            <person name="Gharbi K."/>
            <person name="Hall N."/>
            <person name="Watson M."/>
            <person name="Adriaenssens E.M."/>
            <person name="Foster-Nyarko E."/>
            <person name="Jarju S."/>
            <person name="Secka A."/>
            <person name="Antonio M."/>
            <person name="Oren A."/>
            <person name="Chaudhuri R.R."/>
            <person name="La Ragione R."/>
            <person name="Hildebrand F."/>
            <person name="Pallen M.J."/>
        </authorList>
    </citation>
    <scope>NUCLEOTIDE SEQUENCE</scope>
    <source>
        <strain evidence="9">CHK121-14286</strain>
    </source>
</reference>
<dbReference type="InterPro" id="IPR033690">
    <property type="entry name" value="Adenylat_kinase_CS"/>
</dbReference>
<dbReference type="AlphaFoldDB" id="A0A9D1E3Z3"/>
<feature type="binding site" evidence="5">
    <location>
        <begin position="85"/>
        <end position="88"/>
    </location>
    <ligand>
        <name>AMP</name>
        <dbReference type="ChEBI" id="CHEBI:456215"/>
    </ligand>
</feature>
<keyword evidence="3 5" id="KW-0547">Nucleotide-binding</keyword>
<proteinExistence type="inferred from homology"/>
<keyword evidence="5" id="KW-0963">Cytoplasm</keyword>
<feature type="binding site" evidence="5">
    <location>
        <position position="143"/>
    </location>
    <ligand>
        <name>Zn(2+)</name>
        <dbReference type="ChEBI" id="CHEBI:29105"/>
        <note>structural</note>
    </ligand>
</feature>
<evidence type="ECO:0000256" key="1">
    <source>
        <dbReference type="ARBA" id="ARBA00022679"/>
    </source>
</evidence>
<keyword evidence="1 5" id="KW-0808">Transferase</keyword>
<dbReference type="GO" id="GO:0008270">
    <property type="term" value="F:zinc ion binding"/>
    <property type="evidence" value="ECO:0007669"/>
    <property type="project" value="UniProtKB-UniRule"/>
</dbReference>
<dbReference type="GO" id="GO:0005737">
    <property type="term" value="C:cytoplasm"/>
    <property type="evidence" value="ECO:0007669"/>
    <property type="project" value="UniProtKB-SubCell"/>
</dbReference>
<dbReference type="PRINTS" id="PR00094">
    <property type="entry name" value="ADENYLTKNASE"/>
</dbReference>
<dbReference type="InterPro" id="IPR006259">
    <property type="entry name" value="Adenyl_kin_sub"/>
</dbReference>
<dbReference type="InterPro" id="IPR000850">
    <property type="entry name" value="Adenylat/UMP-CMP_kin"/>
</dbReference>
<dbReference type="HAMAP" id="MF_00235">
    <property type="entry name" value="Adenylate_kinase_Adk"/>
    <property type="match status" value="1"/>
</dbReference>
<dbReference type="NCBIfam" id="NF001380">
    <property type="entry name" value="PRK00279.1-2"/>
    <property type="match status" value="1"/>
</dbReference>
<keyword evidence="5 7" id="KW-0067">ATP-binding</keyword>
<dbReference type="EC" id="2.7.4.3" evidence="5 7"/>
<evidence type="ECO:0000259" key="8">
    <source>
        <dbReference type="Pfam" id="PF05191"/>
    </source>
</evidence>
<evidence type="ECO:0000313" key="9">
    <source>
        <dbReference type="EMBL" id="HIR65859.1"/>
    </source>
</evidence>
<evidence type="ECO:0000256" key="3">
    <source>
        <dbReference type="ARBA" id="ARBA00022741"/>
    </source>
</evidence>
<keyword evidence="5" id="KW-0479">Metal-binding</keyword>
<dbReference type="GO" id="GO:0005524">
    <property type="term" value="F:ATP binding"/>
    <property type="evidence" value="ECO:0007669"/>
    <property type="project" value="UniProtKB-UniRule"/>
</dbReference>
<protein>
    <recommendedName>
        <fullName evidence="5 7">Adenylate kinase</fullName>
        <shortName evidence="5">AK</shortName>
        <ecNumber evidence="5 7">2.7.4.3</ecNumber>
    </recommendedName>
    <alternativeName>
        <fullName evidence="5">ATP-AMP transphosphorylase</fullName>
    </alternativeName>
    <alternativeName>
        <fullName evidence="5">ATP:AMP phosphotransferase</fullName>
    </alternativeName>
    <alternativeName>
        <fullName evidence="5">Adenylate monophosphate kinase</fullName>
    </alternativeName>
</protein>
<feature type="binding site" evidence="5">
    <location>
        <position position="36"/>
    </location>
    <ligand>
        <name>AMP</name>
        <dbReference type="ChEBI" id="CHEBI:456215"/>
    </ligand>
</feature>
<reference evidence="9" key="1">
    <citation type="submission" date="2020-10" db="EMBL/GenBank/DDBJ databases">
        <authorList>
            <person name="Gilroy R."/>
        </authorList>
    </citation>
    <scope>NUCLEOTIDE SEQUENCE</scope>
    <source>
        <strain evidence="9">CHK121-14286</strain>
    </source>
</reference>
<feature type="binding site" evidence="5">
    <location>
        <begin position="57"/>
        <end position="59"/>
    </location>
    <ligand>
        <name>AMP</name>
        <dbReference type="ChEBI" id="CHEBI:456215"/>
    </ligand>
</feature>
<dbReference type="NCBIfam" id="NF001381">
    <property type="entry name" value="PRK00279.1-3"/>
    <property type="match status" value="1"/>
</dbReference>
<comment type="subunit">
    <text evidence="5 7">Monomer.</text>
</comment>
<gene>
    <name evidence="5" type="primary">adk</name>
    <name evidence="9" type="ORF">IAC95_03125</name>
</gene>
<dbReference type="CDD" id="cd01428">
    <property type="entry name" value="ADK"/>
    <property type="match status" value="1"/>
</dbReference>
<evidence type="ECO:0000256" key="4">
    <source>
        <dbReference type="ARBA" id="ARBA00022777"/>
    </source>
</evidence>
<dbReference type="SUPFAM" id="SSF52540">
    <property type="entry name" value="P-loop containing nucleoside triphosphate hydrolases"/>
    <property type="match status" value="1"/>
</dbReference>
<feature type="binding site" evidence="5">
    <location>
        <position position="125"/>
    </location>
    <ligand>
        <name>Zn(2+)</name>
        <dbReference type="ChEBI" id="CHEBI:29105"/>
        <note>structural</note>
    </ligand>
</feature>
<feature type="binding site" evidence="5">
    <location>
        <position position="153"/>
    </location>
    <ligand>
        <name>AMP</name>
        <dbReference type="ChEBI" id="CHEBI:456215"/>
    </ligand>
</feature>
<feature type="binding site" evidence="5">
    <location>
        <begin position="131"/>
        <end position="132"/>
    </location>
    <ligand>
        <name>ATP</name>
        <dbReference type="ChEBI" id="CHEBI:30616"/>
    </ligand>
</feature>
<comment type="catalytic activity">
    <reaction evidence="5 7">
        <text>AMP + ATP = 2 ADP</text>
        <dbReference type="Rhea" id="RHEA:12973"/>
        <dbReference type="ChEBI" id="CHEBI:30616"/>
        <dbReference type="ChEBI" id="CHEBI:456215"/>
        <dbReference type="ChEBI" id="CHEBI:456216"/>
        <dbReference type="EC" id="2.7.4.3"/>
    </reaction>
</comment>
<dbReference type="PROSITE" id="PS00113">
    <property type="entry name" value="ADENYLATE_KINASE"/>
    <property type="match status" value="1"/>
</dbReference>
<dbReference type="Pfam" id="PF00406">
    <property type="entry name" value="ADK"/>
    <property type="match status" value="1"/>
</dbReference>
<feature type="binding site" evidence="5">
    <location>
        <begin position="10"/>
        <end position="15"/>
    </location>
    <ligand>
        <name>ATP</name>
        <dbReference type="ChEBI" id="CHEBI:30616"/>
    </ligand>
</feature>
<comment type="caution">
    <text evidence="9">The sequence shown here is derived from an EMBL/GenBank/DDBJ whole genome shotgun (WGS) entry which is preliminary data.</text>
</comment>
<feature type="binding site" evidence="5">
    <location>
        <position position="92"/>
    </location>
    <ligand>
        <name>AMP</name>
        <dbReference type="ChEBI" id="CHEBI:456215"/>
    </ligand>
</feature>
<comment type="pathway">
    <text evidence="5">Purine metabolism; AMP biosynthesis via salvage pathway; AMP from ADP: step 1/1.</text>
</comment>
<organism evidence="9 10">
    <name type="scientific">Candidatus Fimimonas gallinarum</name>
    <dbReference type="NCBI Taxonomy" id="2840821"/>
    <lineage>
        <taxon>Bacteria</taxon>
        <taxon>Pseudomonadati</taxon>
        <taxon>Myxococcota</taxon>
        <taxon>Myxococcia</taxon>
        <taxon>Myxococcales</taxon>
        <taxon>Cystobacterineae</taxon>
        <taxon>Myxococcaceae</taxon>
        <taxon>Myxococcaceae incertae sedis</taxon>
        <taxon>Candidatus Fimimonas</taxon>
    </lineage>
</organism>
<comment type="subcellular location">
    <subcellularLocation>
        <location evidence="5 7">Cytoplasm</location>
    </subcellularLocation>
</comment>
<dbReference type="Proteomes" id="UP000824200">
    <property type="component" value="Unassembled WGS sequence"/>
</dbReference>
<evidence type="ECO:0000256" key="5">
    <source>
        <dbReference type="HAMAP-Rule" id="MF_00235"/>
    </source>
</evidence>
<dbReference type="FunFam" id="3.40.50.300:FF:000106">
    <property type="entry name" value="Adenylate kinase mitochondrial"/>
    <property type="match status" value="1"/>
</dbReference>
<dbReference type="GO" id="GO:0044209">
    <property type="term" value="P:AMP salvage"/>
    <property type="evidence" value="ECO:0007669"/>
    <property type="project" value="UniProtKB-UniRule"/>
</dbReference>
<evidence type="ECO:0000256" key="7">
    <source>
        <dbReference type="RuleBase" id="RU003331"/>
    </source>
</evidence>
<dbReference type="GO" id="GO:0004017">
    <property type="term" value="F:AMP kinase activity"/>
    <property type="evidence" value="ECO:0007669"/>
    <property type="project" value="UniProtKB-UniRule"/>
</dbReference>
<feature type="binding site" evidence="5">
    <location>
        <position position="31"/>
    </location>
    <ligand>
        <name>AMP</name>
        <dbReference type="ChEBI" id="CHEBI:456215"/>
    </ligand>
</feature>
<dbReference type="Gene3D" id="3.40.50.300">
    <property type="entry name" value="P-loop containing nucleotide triphosphate hydrolases"/>
    <property type="match status" value="1"/>
</dbReference>
<feature type="binding site" evidence="5">
    <location>
        <position position="122"/>
    </location>
    <ligand>
        <name>ATP</name>
        <dbReference type="ChEBI" id="CHEBI:30616"/>
    </ligand>
</feature>
<dbReference type="NCBIfam" id="TIGR01351">
    <property type="entry name" value="adk"/>
    <property type="match status" value="1"/>
</dbReference>